<organism evidence="3 4">
    <name type="scientific">Rosa chinensis</name>
    <name type="common">China rose</name>
    <dbReference type="NCBI Taxonomy" id="74649"/>
    <lineage>
        <taxon>Eukaryota</taxon>
        <taxon>Viridiplantae</taxon>
        <taxon>Streptophyta</taxon>
        <taxon>Embryophyta</taxon>
        <taxon>Tracheophyta</taxon>
        <taxon>Spermatophyta</taxon>
        <taxon>Magnoliopsida</taxon>
        <taxon>eudicotyledons</taxon>
        <taxon>Gunneridae</taxon>
        <taxon>Pentapetalae</taxon>
        <taxon>rosids</taxon>
        <taxon>fabids</taxon>
        <taxon>Rosales</taxon>
        <taxon>Rosaceae</taxon>
        <taxon>Rosoideae</taxon>
        <taxon>Rosoideae incertae sedis</taxon>
        <taxon>Rosa</taxon>
    </lineage>
</organism>
<evidence type="ECO:0000313" key="3">
    <source>
        <dbReference type="EMBL" id="PRQ31070.1"/>
    </source>
</evidence>
<dbReference type="GO" id="GO:0003677">
    <property type="term" value="F:DNA binding"/>
    <property type="evidence" value="ECO:0007669"/>
    <property type="project" value="InterPro"/>
</dbReference>
<evidence type="ECO:0000313" key="4">
    <source>
        <dbReference type="Proteomes" id="UP000238479"/>
    </source>
</evidence>
<feature type="compositionally biased region" description="Basic residues" evidence="1">
    <location>
        <begin position="172"/>
        <end position="183"/>
    </location>
</feature>
<feature type="region of interest" description="Disordered" evidence="1">
    <location>
        <begin position="274"/>
        <end position="306"/>
    </location>
</feature>
<feature type="compositionally biased region" description="Basic and acidic residues" evidence="1">
    <location>
        <begin position="284"/>
        <end position="299"/>
    </location>
</feature>
<dbReference type="Proteomes" id="UP000238479">
    <property type="component" value="Chromosome 5"/>
</dbReference>
<dbReference type="Pfam" id="PF07460">
    <property type="entry name" value="NUMOD3"/>
    <property type="match status" value="2"/>
</dbReference>
<evidence type="ECO:0000259" key="2">
    <source>
        <dbReference type="Pfam" id="PF07460"/>
    </source>
</evidence>
<feature type="domain" description="Nuclease associated modular" evidence="2">
    <location>
        <begin position="131"/>
        <end position="159"/>
    </location>
</feature>
<accession>A0A2P6QA70</accession>
<proteinExistence type="predicted"/>
<gene>
    <name evidence="3" type="ORF">RchiOBHm_Chr5g0031441</name>
</gene>
<keyword evidence="4" id="KW-1185">Reference proteome</keyword>
<dbReference type="PANTHER" id="PTHR34199:SF1">
    <property type="entry name" value="HISTONE-LYSINE N-METHYLTRANSFERASE, H3 LYSINE-79 SPECIFIC-LIKE PROTEIN"/>
    <property type="match status" value="1"/>
</dbReference>
<dbReference type="OMA" id="ISKSIYH"/>
<comment type="caution">
    <text evidence="3">The sequence shown here is derived from an EMBL/GenBank/DDBJ whole genome shotgun (WGS) entry which is preliminary data.</text>
</comment>
<sequence>MIEIHMINQSVITFLSSNRRLSAPYSTLDHVPLFGYVAEANHFPQNTEHLNYHLRVLRNRFASVCSFPQLHYIGAMQISVGMDEKCDIANLSHSIVSRKPREQQNVRKEVQLIGQNDSTISISKEDYKERERRKKIGLANKGKVPWNKGRKHSAETCERIKRQTIEALKDPKVRKKMSQRPRSHSVESKAKMSSSLRRLWGRRLKWKQSREKLFLSWVESIAEAAKTGGSEQQELNWDSYKNIREELYLQQLQQAAEKKKARERAKMRAKEAAARAKVKKKARRAVERRVDSETNKDNEELTSLKGLKVKQRSTKLDRETSTNDQVASRRDIVKSQLHISALEKLDAELIKREKLRAEVSFADQIRAAKNRKMEQAMAAPSVGVVNEKPGMHTHTLLQSQ</sequence>
<protein>
    <submittedName>
        <fullName evidence="3">Putative nuclease associated modular domain 3</fullName>
    </submittedName>
</protein>
<dbReference type="AlphaFoldDB" id="A0A2P6QA70"/>
<dbReference type="Gramene" id="PRQ31070">
    <property type="protein sequence ID" value="PRQ31070"/>
    <property type="gene ID" value="RchiOBHm_Chr5g0031441"/>
</dbReference>
<feature type="region of interest" description="Disordered" evidence="1">
    <location>
        <begin position="171"/>
        <end position="190"/>
    </location>
</feature>
<name>A0A2P6QA70_ROSCH</name>
<dbReference type="STRING" id="74649.A0A2P6QA70"/>
<feature type="domain" description="Nuclease associated modular" evidence="2">
    <location>
        <begin position="182"/>
        <end position="196"/>
    </location>
</feature>
<evidence type="ECO:0000256" key="1">
    <source>
        <dbReference type="SAM" id="MobiDB-lite"/>
    </source>
</evidence>
<dbReference type="PANTHER" id="PTHR34199">
    <property type="entry name" value="NUMOD3 MOTIF FAMILY PROTEIN, EXPRESSED"/>
    <property type="match status" value="1"/>
</dbReference>
<dbReference type="InterPro" id="IPR003611">
    <property type="entry name" value="NUMOD3"/>
</dbReference>
<reference evidence="3 4" key="1">
    <citation type="journal article" date="2018" name="Nat. Genet.">
        <title>The Rosa genome provides new insights in the design of modern roses.</title>
        <authorList>
            <person name="Bendahmane M."/>
        </authorList>
    </citation>
    <scope>NUCLEOTIDE SEQUENCE [LARGE SCALE GENOMIC DNA]</scope>
    <source>
        <strain evidence="4">cv. Old Blush</strain>
    </source>
</reference>
<dbReference type="EMBL" id="PDCK01000043">
    <property type="protein sequence ID" value="PRQ31070.1"/>
    <property type="molecule type" value="Genomic_DNA"/>
</dbReference>